<evidence type="ECO:0000259" key="3">
    <source>
        <dbReference type="Pfam" id="PF18962"/>
    </source>
</evidence>
<protein>
    <submittedName>
        <fullName evidence="4">DUF3500 domain-containing protein</fullName>
    </submittedName>
</protein>
<evidence type="ECO:0000256" key="1">
    <source>
        <dbReference type="ARBA" id="ARBA00022729"/>
    </source>
</evidence>
<feature type="transmembrane region" description="Helical" evidence="2">
    <location>
        <begin position="16"/>
        <end position="34"/>
    </location>
</feature>
<dbReference type="AlphaFoldDB" id="A0A553DRK5"/>
<evidence type="ECO:0000313" key="5">
    <source>
        <dbReference type="Proteomes" id="UP000316371"/>
    </source>
</evidence>
<dbReference type="Pfam" id="PF18962">
    <property type="entry name" value="Por_Secre_tail"/>
    <property type="match status" value="1"/>
</dbReference>
<dbReference type="InterPro" id="IPR026444">
    <property type="entry name" value="Secre_tail"/>
</dbReference>
<dbReference type="Pfam" id="PF12006">
    <property type="entry name" value="DUF3500"/>
    <property type="match status" value="1"/>
</dbReference>
<reference evidence="4 5" key="1">
    <citation type="submission" date="2019-07" db="EMBL/GenBank/DDBJ databases">
        <title>Novel species of Flavobacterium.</title>
        <authorList>
            <person name="Liu Q."/>
            <person name="Xin Y.-H."/>
        </authorList>
    </citation>
    <scope>NUCLEOTIDE SEQUENCE [LARGE SCALE GENOMIC DNA]</scope>
    <source>
        <strain evidence="4 5">LB1R34</strain>
    </source>
</reference>
<feature type="domain" description="Secretion system C-terminal sorting" evidence="3">
    <location>
        <begin position="411"/>
        <end position="482"/>
    </location>
</feature>
<dbReference type="EMBL" id="VJZT01000024">
    <property type="protein sequence ID" value="TRX35402.1"/>
    <property type="molecule type" value="Genomic_DNA"/>
</dbReference>
<evidence type="ECO:0000313" key="4">
    <source>
        <dbReference type="EMBL" id="TRX35402.1"/>
    </source>
</evidence>
<keyword evidence="1" id="KW-0732">Signal</keyword>
<proteinExistence type="predicted"/>
<keyword evidence="2" id="KW-0472">Membrane</keyword>
<gene>
    <name evidence="4" type="ORF">FNW21_15200</name>
</gene>
<keyword evidence="2" id="KW-0812">Transmembrane</keyword>
<dbReference type="PANTHER" id="PTHR37489">
    <property type="entry name" value="DUF3500 DOMAIN-CONTAINING PROTEIN"/>
    <property type="match status" value="1"/>
</dbReference>
<keyword evidence="5" id="KW-1185">Reference proteome</keyword>
<comment type="caution">
    <text evidence="4">The sequence shown here is derived from an EMBL/GenBank/DDBJ whole genome shotgun (WGS) entry which is preliminary data.</text>
</comment>
<dbReference type="NCBIfam" id="TIGR04183">
    <property type="entry name" value="Por_Secre_tail"/>
    <property type="match status" value="1"/>
</dbReference>
<dbReference type="InterPro" id="IPR021889">
    <property type="entry name" value="DUF3500"/>
</dbReference>
<accession>A0A553DRK5</accession>
<dbReference type="Proteomes" id="UP000316371">
    <property type="component" value="Unassembled WGS sequence"/>
</dbReference>
<dbReference type="PANTHER" id="PTHR37489:SF1">
    <property type="entry name" value="DUF3500 DOMAIN-CONTAINING PROTEIN"/>
    <property type="match status" value="1"/>
</dbReference>
<organism evidence="4 5">
    <name type="scientific">Flavobacterium restrictum</name>
    <dbReference type="NCBI Taxonomy" id="2594428"/>
    <lineage>
        <taxon>Bacteria</taxon>
        <taxon>Pseudomonadati</taxon>
        <taxon>Bacteroidota</taxon>
        <taxon>Flavobacteriia</taxon>
        <taxon>Flavobacteriales</taxon>
        <taxon>Flavobacteriaceae</taxon>
        <taxon>Flavobacterium</taxon>
    </lineage>
</organism>
<name>A0A553DRK5_9FLAO</name>
<dbReference type="Gene3D" id="2.60.40.3080">
    <property type="match status" value="1"/>
</dbReference>
<evidence type="ECO:0000256" key="2">
    <source>
        <dbReference type="SAM" id="Phobius"/>
    </source>
</evidence>
<dbReference type="OrthoDB" id="581140at2"/>
<sequence length="484" mass="51613">MNTITQKDIKLPENKALVNLFAIISLAIVGTILAKTTDFSTLNLNPFNKTPQNASALFGNKKASSVASVSDVATAALAFKATLTTTQQATLEQTYTTTLARKWSNLPCGSSCRNGVRFADLTSAQLTSALAVVQAALGTGTNNGYDEFESIRIAEDYLNANGGGSGYTSGLRWMCFLGTPSATGTWMLQFGGHHYAANIAFKNGHVIGATPLFVALEPATFTYNSVYYAPMEDERTAFRNMLASLSSTQFATAKLTTTFSDCLMSPGESNGNTNTMPTTKQGLICSGLSTTQQNLVIAAMQTYVQDLDATTAASLMALYTSELSTTYVAFTGSATVGSASTFLASNSNYVRIDGPHVWIEFACQTGVVFPSQIHYHSVWRDHVSDYGVDLAGSSIDNLSVNDVSLVSKIKIYPNPTTDVLSISNESSFTNANFSITDITGRTILKKSAVSGTSANINVASLSKGTYIVKIEDEGKSMTSKFIKK</sequence>
<dbReference type="RefSeq" id="WP_144257606.1">
    <property type="nucleotide sequence ID" value="NZ_VJZT01000024.1"/>
</dbReference>
<keyword evidence="2" id="KW-1133">Transmembrane helix</keyword>